<evidence type="ECO:0000313" key="2">
    <source>
        <dbReference type="Proteomes" id="UP001162640"/>
    </source>
</evidence>
<proteinExistence type="predicted"/>
<evidence type="ECO:0000313" key="1">
    <source>
        <dbReference type="EMBL" id="GMH77802.1"/>
    </source>
</evidence>
<protein>
    <submittedName>
        <fullName evidence="1">Uncharacterized protein</fullName>
    </submittedName>
</protein>
<sequence>MPQQLYPEEGCLETGDCPLDFYDSDRSIDAIIEDRHLDSDAGESDLQMILRGCGPQSSHLSSPQTSSIPSHFFHDGNTFTPTGLSILNRIWSSHVDQPSNTFTTSSVSKWVTKCTGRNLSVYSNEVLKLYSSLTSSSSSITFTSLMNFYASAAQRNLSDLHSDFETYLLPSDFPAPTAPSSLWDECEITGEKL</sequence>
<dbReference type="EMBL" id="BLQM01000238">
    <property type="protein sequence ID" value="GMH77802.1"/>
    <property type="molecule type" value="Genomic_DNA"/>
</dbReference>
<gene>
    <name evidence="1" type="ORF">TL16_g07540</name>
</gene>
<accession>A0A9W7AT10</accession>
<reference evidence="2" key="1">
    <citation type="journal article" date="2023" name="Commun. Biol.">
        <title>Genome analysis of Parmales, the sister group of diatoms, reveals the evolutionary specialization of diatoms from phago-mixotrophs to photoautotrophs.</title>
        <authorList>
            <person name="Ban H."/>
            <person name="Sato S."/>
            <person name="Yoshikawa S."/>
            <person name="Yamada K."/>
            <person name="Nakamura Y."/>
            <person name="Ichinomiya M."/>
            <person name="Sato N."/>
            <person name="Blanc-Mathieu R."/>
            <person name="Endo H."/>
            <person name="Kuwata A."/>
            <person name="Ogata H."/>
        </authorList>
    </citation>
    <scope>NUCLEOTIDE SEQUENCE [LARGE SCALE GENOMIC DNA]</scope>
</reference>
<dbReference type="AlphaFoldDB" id="A0A9W7AT10"/>
<comment type="caution">
    <text evidence="1">The sequence shown here is derived from an EMBL/GenBank/DDBJ whole genome shotgun (WGS) entry which is preliminary data.</text>
</comment>
<organism evidence="1 2">
    <name type="scientific">Triparma laevis f. inornata</name>
    <dbReference type="NCBI Taxonomy" id="1714386"/>
    <lineage>
        <taxon>Eukaryota</taxon>
        <taxon>Sar</taxon>
        <taxon>Stramenopiles</taxon>
        <taxon>Ochrophyta</taxon>
        <taxon>Bolidophyceae</taxon>
        <taxon>Parmales</taxon>
        <taxon>Triparmaceae</taxon>
        <taxon>Triparma</taxon>
    </lineage>
</organism>
<name>A0A9W7AT10_9STRA</name>
<dbReference type="Proteomes" id="UP001162640">
    <property type="component" value="Unassembled WGS sequence"/>
</dbReference>